<comment type="caution">
    <text evidence="8">The sequence shown here is derived from an EMBL/GenBank/DDBJ whole genome shotgun (WGS) entry which is preliminary data.</text>
</comment>
<keyword evidence="9" id="KW-1185">Reference proteome</keyword>
<dbReference type="AlphaFoldDB" id="A0A916U8B5"/>
<dbReference type="GO" id="GO:0004674">
    <property type="term" value="F:protein serine/threonine kinase activity"/>
    <property type="evidence" value="ECO:0007669"/>
    <property type="project" value="UniProtKB-KW"/>
</dbReference>
<keyword evidence="2" id="KW-0597">Phosphoprotein</keyword>
<dbReference type="SUPFAM" id="SSF52540">
    <property type="entry name" value="P-loop containing nucleoside triphosphate hydrolases"/>
    <property type="match status" value="2"/>
</dbReference>
<evidence type="ECO:0000256" key="2">
    <source>
        <dbReference type="ARBA" id="ARBA00022553"/>
    </source>
</evidence>
<dbReference type="PIRSF" id="PIRSF039117">
    <property type="entry name" value="KaiC"/>
    <property type="match status" value="1"/>
</dbReference>
<dbReference type="Gene3D" id="3.40.50.300">
    <property type="entry name" value="P-loop containing nucleotide triphosphate hydrolases"/>
    <property type="match status" value="2"/>
</dbReference>
<keyword evidence="8" id="KW-0723">Serine/threonine-protein kinase</keyword>
<feature type="domain" description="KaiC" evidence="7">
    <location>
        <begin position="248"/>
        <end position="482"/>
    </location>
</feature>
<evidence type="ECO:0000256" key="5">
    <source>
        <dbReference type="ARBA" id="ARBA00022777"/>
    </source>
</evidence>
<reference evidence="8" key="2">
    <citation type="submission" date="2020-09" db="EMBL/GenBank/DDBJ databases">
        <authorList>
            <person name="Sun Q."/>
            <person name="Zhou Y."/>
        </authorList>
    </citation>
    <scope>NUCLEOTIDE SEQUENCE</scope>
    <source>
        <strain evidence="8">CGMCC 1.10998</strain>
    </source>
</reference>
<evidence type="ECO:0000256" key="6">
    <source>
        <dbReference type="ARBA" id="ARBA00022801"/>
    </source>
</evidence>
<dbReference type="Proteomes" id="UP000637423">
    <property type="component" value="Unassembled WGS sequence"/>
</dbReference>
<evidence type="ECO:0000256" key="3">
    <source>
        <dbReference type="ARBA" id="ARBA00022679"/>
    </source>
</evidence>
<dbReference type="Pfam" id="PF06745">
    <property type="entry name" value="ATPase"/>
    <property type="match status" value="2"/>
</dbReference>
<protein>
    <recommendedName>
        <fullName evidence="1">non-specific serine/threonine protein kinase</fullName>
        <ecNumber evidence="1">2.7.11.1</ecNumber>
    </recommendedName>
</protein>
<proteinExistence type="predicted"/>
<accession>A0A916U8B5</accession>
<dbReference type="InterPro" id="IPR010624">
    <property type="entry name" value="KaiC_dom"/>
</dbReference>
<dbReference type="InterPro" id="IPR051347">
    <property type="entry name" value="Circadian_clock_KaiC-rel"/>
</dbReference>
<dbReference type="InterPro" id="IPR014774">
    <property type="entry name" value="KaiC-like_dom"/>
</dbReference>
<evidence type="ECO:0000259" key="7">
    <source>
        <dbReference type="PROSITE" id="PS51146"/>
    </source>
</evidence>
<evidence type="ECO:0000256" key="1">
    <source>
        <dbReference type="ARBA" id="ARBA00012513"/>
    </source>
</evidence>
<feature type="domain" description="KaiC" evidence="7">
    <location>
        <begin position="8"/>
        <end position="243"/>
    </location>
</feature>
<dbReference type="GO" id="GO:0005524">
    <property type="term" value="F:ATP binding"/>
    <property type="evidence" value="ECO:0007669"/>
    <property type="project" value="InterPro"/>
</dbReference>
<dbReference type="SMART" id="SM00382">
    <property type="entry name" value="AAA"/>
    <property type="match status" value="2"/>
</dbReference>
<gene>
    <name evidence="8" type="ORF">GCM10011396_07670</name>
</gene>
<dbReference type="InterPro" id="IPR030665">
    <property type="entry name" value="KaiC"/>
</dbReference>
<dbReference type="RefSeq" id="WP_188564634.1">
    <property type="nucleotide sequence ID" value="NZ_BMED01000001.1"/>
</dbReference>
<sequence length="482" mass="52707">MSNKVIIRRLATGVPGLDDLLGGGLPEFSFNLLAGTPGSGKTTLAHQIMFSLANPDRKALFFTVLGESPLKMLRYQQQFPFFDADKINRSIKFVNLAADLLKGDFDRVLNRITDEVQSFSPSLVFVDSFRSVAQSAKAMDSGVAGLQHFVQQLGMQMTGWQATTFLIGEYLAPEAESSPVFTVADGIIWMSQLVHRDAMIRKIQVVKMRGQAQSPGVHTFRISDDGVRVFPRALLTDPKADVEISGDKRLSMGVPALDEMMGGGLPAGYSLLLVGPSGSGKTVLATQFLAEGVRIGEKGVVAAFEKSPNQLLSHKLNGLIKNGDVGLINTRTLDLSIDEILHDLVEMIKRMDAKRVVIDSLSGFELALASVFREDFREALYRMVAVLTGMGVTVLMTAELEDQYTMLRFSSYGNAFLADAILMQRYVEISGELRRVMSVVKLRASAHSKEIRFFDVARDTVVVGEALSEYEGILSGHPSSIS</sequence>
<keyword evidence="6" id="KW-0378">Hydrolase</keyword>
<dbReference type="EMBL" id="BMED01000001">
    <property type="protein sequence ID" value="GGC63188.1"/>
    <property type="molecule type" value="Genomic_DNA"/>
</dbReference>
<dbReference type="EC" id="2.7.11.1" evidence="1"/>
<evidence type="ECO:0000256" key="4">
    <source>
        <dbReference type="ARBA" id="ARBA00022737"/>
    </source>
</evidence>
<dbReference type="GO" id="GO:0016787">
    <property type="term" value="F:hydrolase activity"/>
    <property type="evidence" value="ECO:0007669"/>
    <property type="project" value="UniProtKB-KW"/>
</dbReference>
<name>A0A916U8B5_9BURK</name>
<dbReference type="PANTHER" id="PTHR42926">
    <property type="match status" value="1"/>
</dbReference>
<evidence type="ECO:0000313" key="8">
    <source>
        <dbReference type="EMBL" id="GGC63188.1"/>
    </source>
</evidence>
<dbReference type="InterPro" id="IPR003593">
    <property type="entry name" value="AAA+_ATPase"/>
</dbReference>
<organism evidence="8 9">
    <name type="scientific">Undibacterium terreum</name>
    <dbReference type="NCBI Taxonomy" id="1224302"/>
    <lineage>
        <taxon>Bacteria</taxon>
        <taxon>Pseudomonadati</taxon>
        <taxon>Pseudomonadota</taxon>
        <taxon>Betaproteobacteria</taxon>
        <taxon>Burkholderiales</taxon>
        <taxon>Oxalobacteraceae</taxon>
        <taxon>Undibacterium</taxon>
    </lineage>
</organism>
<keyword evidence="5 8" id="KW-0418">Kinase</keyword>
<dbReference type="PROSITE" id="PS51146">
    <property type="entry name" value="KAIC"/>
    <property type="match status" value="2"/>
</dbReference>
<evidence type="ECO:0000313" key="9">
    <source>
        <dbReference type="Proteomes" id="UP000637423"/>
    </source>
</evidence>
<dbReference type="PANTHER" id="PTHR42926:SF1">
    <property type="entry name" value="CIRCADIAN CLOCK OSCILLATOR PROTEIN KAIC 1"/>
    <property type="match status" value="1"/>
</dbReference>
<dbReference type="InterPro" id="IPR027417">
    <property type="entry name" value="P-loop_NTPase"/>
</dbReference>
<keyword evidence="4" id="KW-0677">Repeat</keyword>
<reference evidence="8" key="1">
    <citation type="journal article" date="2014" name="Int. J. Syst. Evol. Microbiol.">
        <title>Complete genome sequence of Corynebacterium casei LMG S-19264T (=DSM 44701T), isolated from a smear-ripened cheese.</title>
        <authorList>
            <consortium name="US DOE Joint Genome Institute (JGI-PGF)"/>
            <person name="Walter F."/>
            <person name="Albersmeier A."/>
            <person name="Kalinowski J."/>
            <person name="Ruckert C."/>
        </authorList>
    </citation>
    <scope>NUCLEOTIDE SEQUENCE</scope>
    <source>
        <strain evidence="8">CGMCC 1.10998</strain>
    </source>
</reference>
<keyword evidence="3" id="KW-0808">Transferase</keyword>